<evidence type="ECO:0000313" key="2">
    <source>
        <dbReference type="EMBL" id="ADX48564.1"/>
    </source>
</evidence>
<name>F0QBU8_PARA1</name>
<feature type="signal peptide" evidence="1">
    <location>
        <begin position="1"/>
        <end position="23"/>
    </location>
</feature>
<dbReference type="GeneID" id="34237379"/>
<sequence length="126" mass="14013">MIRSLGRLLPLLFIALFCQAVLAAGEEWQFQYKPLAGAYEVYSGALGEPRPAGKSGSSLAIRIDKDAARQIFEQMERDTPNLCPSEPGERMRQKNDLTCYRTRSGKHTCYVGFDLKSGRSQAGHIC</sequence>
<organism evidence="2 3">
    <name type="scientific">Paracidovorax avenae (strain ATCC 19860 / DSM 7227 / CCUG 15838 / JCM 20985 / LMG 2117 / NCPPB 1011)</name>
    <name type="common">Acidovorax avenae</name>
    <dbReference type="NCBI Taxonomy" id="643561"/>
    <lineage>
        <taxon>Bacteria</taxon>
        <taxon>Pseudomonadati</taxon>
        <taxon>Pseudomonadota</taxon>
        <taxon>Betaproteobacteria</taxon>
        <taxon>Burkholderiales</taxon>
        <taxon>Comamonadaceae</taxon>
        <taxon>Paracidovorax</taxon>
    </lineage>
</organism>
<dbReference type="OrthoDB" id="8704355at2"/>
<evidence type="ECO:0000313" key="3">
    <source>
        <dbReference type="Proteomes" id="UP000002482"/>
    </source>
</evidence>
<evidence type="ECO:0000256" key="1">
    <source>
        <dbReference type="SAM" id="SignalP"/>
    </source>
</evidence>
<keyword evidence="1" id="KW-0732">Signal</keyword>
<dbReference type="KEGG" id="aaa:Acav_4685"/>
<keyword evidence="3" id="KW-1185">Reference proteome</keyword>
<protein>
    <submittedName>
        <fullName evidence="2">Hypothetical fungal pheromone GPCR, STE3-type</fullName>
    </submittedName>
</protein>
<dbReference type="EMBL" id="CP002521">
    <property type="protein sequence ID" value="ADX48564.1"/>
    <property type="molecule type" value="Genomic_DNA"/>
</dbReference>
<reference evidence="2" key="1">
    <citation type="submission" date="2011-02" db="EMBL/GenBank/DDBJ databases">
        <title>Complete sequence of Acidovorax avenae subsp. avenae ATCC 19860.</title>
        <authorList>
            <consortium name="US DOE Joint Genome Institute"/>
            <person name="Lucas S."/>
            <person name="Copeland A."/>
            <person name="Lapidus A."/>
            <person name="Cheng J.-F."/>
            <person name="Goodwin L."/>
            <person name="Pitluck S."/>
            <person name="Chertkov O."/>
            <person name="Held B."/>
            <person name="Detter J.C."/>
            <person name="Han C."/>
            <person name="Tapia R."/>
            <person name="Land M."/>
            <person name="Hauser L."/>
            <person name="Kyrpides N."/>
            <person name="Ivanova N."/>
            <person name="Ovchinnikova G."/>
            <person name="Pagani I."/>
            <person name="Gordon S."/>
            <person name="Woyke T."/>
        </authorList>
    </citation>
    <scope>NUCLEOTIDE SEQUENCE</scope>
    <source>
        <strain evidence="2">ATCC 19860</strain>
    </source>
</reference>
<dbReference type="AlphaFoldDB" id="F0QBU8"/>
<accession>F0QBU8</accession>
<gene>
    <name evidence="2" type="ordered locus">Acav_4685</name>
</gene>
<dbReference type="Proteomes" id="UP000002482">
    <property type="component" value="Chromosome"/>
</dbReference>
<proteinExistence type="predicted"/>
<feature type="chain" id="PRO_5003257209" evidence="1">
    <location>
        <begin position="24"/>
        <end position="126"/>
    </location>
</feature>
<dbReference type="HOGENOM" id="CLU_1976684_0_0_4"/>
<dbReference type="RefSeq" id="WP_013597025.1">
    <property type="nucleotide sequence ID" value="NC_015138.1"/>
</dbReference>